<gene>
    <name evidence="2" type="ORF">PAPOLLO_LOCUS2942</name>
</gene>
<dbReference type="AlphaFoldDB" id="A0A8S3W787"/>
<comment type="caution">
    <text evidence="2">The sequence shown here is derived from an EMBL/GenBank/DDBJ whole genome shotgun (WGS) entry which is preliminary data.</text>
</comment>
<evidence type="ECO:0000313" key="2">
    <source>
        <dbReference type="EMBL" id="CAG4944782.1"/>
    </source>
</evidence>
<feature type="domain" description="RNase H type-1" evidence="1">
    <location>
        <begin position="250"/>
        <end position="327"/>
    </location>
</feature>
<dbReference type="PANTHER" id="PTHR33481">
    <property type="entry name" value="REVERSE TRANSCRIPTASE"/>
    <property type="match status" value="1"/>
</dbReference>
<dbReference type="OrthoDB" id="411871at2759"/>
<dbReference type="InterPro" id="IPR002156">
    <property type="entry name" value="RNaseH_domain"/>
</dbReference>
<sequence>MDMAPGATIQAFADDIFLLVRAKDSNNLQLNANNALSIITKWGQEMKLTFGVAKTQAIAFTCKAARCKLYMSGHLLNFSNEIKLLGVLIDKKLKFIKHVDFIVNKVRKLYTRLITFVKPTWGIHSENIEIIYKHVIEPIVCYASSIWQSAIGYKCVKEKLLSLQRNFALRIIRGFRTVSTVACISIAQLCPLPIKIKEIADNERTRITQVSQYLPSDVTLDVPAKPGNLLHPSLRKPIKFTEEQIPTEYIINSYRIYTDGSKHSNKVGAAFVIHKPNGEKLIRKYKLHDSCSVFQAELLAISKACEWIIEHKINPTYIFFDSKSGLQ</sequence>
<dbReference type="CDD" id="cd09276">
    <property type="entry name" value="Rnase_HI_RT_non_LTR"/>
    <property type="match status" value="1"/>
</dbReference>
<dbReference type="PROSITE" id="PS50879">
    <property type="entry name" value="RNASE_H_1"/>
    <property type="match status" value="1"/>
</dbReference>
<evidence type="ECO:0000313" key="3">
    <source>
        <dbReference type="Proteomes" id="UP000691718"/>
    </source>
</evidence>
<dbReference type="Proteomes" id="UP000691718">
    <property type="component" value="Unassembled WGS sequence"/>
</dbReference>
<name>A0A8S3W787_PARAO</name>
<dbReference type="EMBL" id="CAJQZP010000191">
    <property type="protein sequence ID" value="CAG4944782.1"/>
    <property type="molecule type" value="Genomic_DNA"/>
</dbReference>
<organism evidence="2 3">
    <name type="scientific">Parnassius apollo</name>
    <name type="common">Apollo butterfly</name>
    <name type="synonym">Papilio apollo</name>
    <dbReference type="NCBI Taxonomy" id="110799"/>
    <lineage>
        <taxon>Eukaryota</taxon>
        <taxon>Metazoa</taxon>
        <taxon>Ecdysozoa</taxon>
        <taxon>Arthropoda</taxon>
        <taxon>Hexapoda</taxon>
        <taxon>Insecta</taxon>
        <taxon>Pterygota</taxon>
        <taxon>Neoptera</taxon>
        <taxon>Endopterygota</taxon>
        <taxon>Lepidoptera</taxon>
        <taxon>Glossata</taxon>
        <taxon>Ditrysia</taxon>
        <taxon>Papilionoidea</taxon>
        <taxon>Papilionidae</taxon>
        <taxon>Parnassiinae</taxon>
        <taxon>Parnassini</taxon>
        <taxon>Parnassius</taxon>
        <taxon>Parnassius</taxon>
    </lineage>
</organism>
<dbReference type="GO" id="GO:0004523">
    <property type="term" value="F:RNA-DNA hybrid ribonuclease activity"/>
    <property type="evidence" value="ECO:0007669"/>
    <property type="project" value="InterPro"/>
</dbReference>
<proteinExistence type="predicted"/>
<dbReference type="PANTHER" id="PTHR33481:SF1">
    <property type="entry name" value="ENDONUCLEASE_EXONUCLEASE_PHOSPHATASE DOMAIN-CONTAINING PROTEIN-RELATED"/>
    <property type="match status" value="1"/>
</dbReference>
<accession>A0A8S3W787</accession>
<dbReference type="GO" id="GO:0003676">
    <property type="term" value="F:nucleic acid binding"/>
    <property type="evidence" value="ECO:0007669"/>
    <property type="project" value="InterPro"/>
</dbReference>
<reference evidence="2" key="1">
    <citation type="submission" date="2021-04" db="EMBL/GenBank/DDBJ databases">
        <authorList>
            <person name="Tunstrom K."/>
        </authorList>
    </citation>
    <scope>NUCLEOTIDE SEQUENCE</scope>
</reference>
<evidence type="ECO:0000259" key="1">
    <source>
        <dbReference type="PROSITE" id="PS50879"/>
    </source>
</evidence>
<protein>
    <submittedName>
        <fullName evidence="2">(apollo) hypothetical protein</fullName>
    </submittedName>
</protein>
<keyword evidence="3" id="KW-1185">Reference proteome</keyword>